<evidence type="ECO:0000256" key="1">
    <source>
        <dbReference type="ARBA" id="ARBA00009991"/>
    </source>
</evidence>
<evidence type="ECO:0000256" key="2">
    <source>
        <dbReference type="ARBA" id="ARBA00012025"/>
    </source>
</evidence>
<feature type="compositionally biased region" description="Acidic residues" evidence="5">
    <location>
        <begin position="411"/>
        <end position="420"/>
    </location>
</feature>
<protein>
    <recommendedName>
        <fullName evidence="2">arginyltransferase</fullName>
        <ecNumber evidence="2">2.3.2.8</ecNumber>
    </recommendedName>
</protein>
<dbReference type="PANTHER" id="PTHR21367">
    <property type="entry name" value="ARGININE-TRNA-PROTEIN TRANSFERASE 1"/>
    <property type="match status" value="1"/>
</dbReference>
<organism evidence="8 9">
    <name type="scientific">Sporothrix stenoceras</name>
    <dbReference type="NCBI Taxonomy" id="5173"/>
    <lineage>
        <taxon>Eukaryota</taxon>
        <taxon>Fungi</taxon>
        <taxon>Dikarya</taxon>
        <taxon>Ascomycota</taxon>
        <taxon>Pezizomycotina</taxon>
        <taxon>Sordariomycetes</taxon>
        <taxon>Sordariomycetidae</taxon>
        <taxon>Ophiostomatales</taxon>
        <taxon>Ophiostomataceae</taxon>
        <taxon>Sporothrix</taxon>
    </lineage>
</organism>
<dbReference type="InterPro" id="IPR007472">
    <property type="entry name" value="N-end_Aminoacyl_Trfase_C"/>
</dbReference>
<keyword evidence="3 8" id="KW-0808">Transferase</keyword>
<evidence type="ECO:0000256" key="5">
    <source>
        <dbReference type="SAM" id="MobiDB-lite"/>
    </source>
</evidence>
<dbReference type="GO" id="GO:0004057">
    <property type="term" value="F:arginyl-tRNA--protein transferase activity"/>
    <property type="evidence" value="ECO:0007669"/>
    <property type="project" value="UniProtKB-EC"/>
</dbReference>
<feature type="compositionally biased region" description="Basic and acidic residues" evidence="5">
    <location>
        <begin position="142"/>
        <end position="152"/>
    </location>
</feature>
<accession>A0ABR3ZMX7</accession>
<feature type="domain" description="N-end rule aminoacyl transferase C-terminal" evidence="7">
    <location>
        <begin position="165"/>
        <end position="301"/>
    </location>
</feature>
<reference evidence="8 9" key="1">
    <citation type="journal article" date="2024" name="IMA Fungus">
        <title>IMA Genome - F19 : A genome assembly and annotation guide to empower mycologists, including annotated draft genome sequences of Ceratocystis pirilliformis, Diaporthe australafricana, Fusarium ophioides, Paecilomyces lecythidis, and Sporothrix stenoceras.</title>
        <authorList>
            <person name="Aylward J."/>
            <person name="Wilson A.M."/>
            <person name="Visagie C.M."/>
            <person name="Spraker J."/>
            <person name="Barnes I."/>
            <person name="Buitendag C."/>
            <person name="Ceriani C."/>
            <person name="Del Mar Angel L."/>
            <person name="du Plessis D."/>
            <person name="Fuchs T."/>
            <person name="Gasser K."/>
            <person name="Kramer D."/>
            <person name="Li W."/>
            <person name="Munsamy K."/>
            <person name="Piso A."/>
            <person name="Price J.L."/>
            <person name="Sonnekus B."/>
            <person name="Thomas C."/>
            <person name="van der Nest A."/>
            <person name="van Dijk A."/>
            <person name="van Heerden A."/>
            <person name="van Vuuren N."/>
            <person name="Yilmaz N."/>
            <person name="Duong T.A."/>
            <person name="van der Merwe N.A."/>
            <person name="Wingfield M.J."/>
            <person name="Wingfield B.D."/>
        </authorList>
    </citation>
    <scope>NUCLEOTIDE SEQUENCE [LARGE SCALE GENOMIC DNA]</scope>
    <source>
        <strain evidence="8 9">CMW 5346</strain>
    </source>
</reference>
<proteinExistence type="inferred from homology"/>
<evidence type="ECO:0000256" key="3">
    <source>
        <dbReference type="ARBA" id="ARBA00022679"/>
    </source>
</evidence>
<sequence>MMAAIRGQRNLYQTLLDRCWRRSGTLLYRPNQKDACCPHYSIRLDSDAFHASRDQRQAINRFNRYIIGDSYAKQAARVNPRSRADAKRRDTTFDLLERIHEAESDKLPVFSTSQTSKSSKKQKANGSNDGEAPPAPTPAESESAKTIEPAHRFEVTLEPDTYTDEKYAVFENYQRIVHKEPPSKISKKGFTGFLCDSPLRRETITDKNGREKKLGSYHQCYWLDGRLVAVGILDLLPDCVSAVYFMYHESIHDWSPGKLGALREIALAMEGGYRWWYSGYYIHNCPKMRYKIDFSPQYILDPELPASWDLLDKKALALLDKKAYVSLSHERLMEYKRELQAKHPDGHIDGNGDKYGFGLFGLGKAPAFHAPAVDEPVTTEGAENIEGIDAATDAASEDWDEQENSNPSDNNSEDDEDDGGDGPRRPLFTSNMPGLPPMTNILRFQLDNIPILTSTYPDRMFPVNLLTVWEDGTITDGTSFKNKVAELVAMMGSDLTSQLCLDYRGHR</sequence>
<dbReference type="Pfam" id="PF04377">
    <property type="entry name" value="ATE_C"/>
    <property type="match status" value="1"/>
</dbReference>
<dbReference type="EC" id="2.3.2.8" evidence="2"/>
<evidence type="ECO:0000259" key="7">
    <source>
        <dbReference type="Pfam" id="PF04377"/>
    </source>
</evidence>
<gene>
    <name evidence="8" type="primary">ATE1</name>
    <name evidence="8" type="ORF">Sste5346_001826</name>
</gene>
<evidence type="ECO:0000256" key="4">
    <source>
        <dbReference type="ARBA" id="ARBA00023315"/>
    </source>
</evidence>
<name>A0ABR3ZMX7_9PEZI</name>
<dbReference type="InterPro" id="IPR030700">
    <property type="entry name" value="N-end_Aminoacyl_Trfase"/>
</dbReference>
<comment type="caution">
    <text evidence="8">The sequence shown here is derived from an EMBL/GenBank/DDBJ whole genome shotgun (WGS) entry which is preliminary data.</text>
</comment>
<feature type="region of interest" description="Disordered" evidence="5">
    <location>
        <begin position="106"/>
        <end position="152"/>
    </location>
</feature>
<dbReference type="InterPro" id="IPR016181">
    <property type="entry name" value="Acyl_CoA_acyltransferase"/>
</dbReference>
<dbReference type="Pfam" id="PF04376">
    <property type="entry name" value="ATE_N"/>
    <property type="match status" value="1"/>
</dbReference>
<dbReference type="PANTHER" id="PTHR21367:SF1">
    <property type="entry name" value="ARGINYL-TRNA--PROTEIN TRANSFERASE 1"/>
    <property type="match status" value="1"/>
</dbReference>
<dbReference type="InterPro" id="IPR007471">
    <property type="entry name" value="N-end_Aminoacyl_Trfase_N"/>
</dbReference>
<feature type="domain" description="N-end aminoacyl transferase N-terminal" evidence="6">
    <location>
        <begin position="9"/>
        <end position="57"/>
    </location>
</feature>
<comment type="similarity">
    <text evidence="1">Belongs to the R-transferase family.</text>
</comment>
<dbReference type="Proteomes" id="UP001583186">
    <property type="component" value="Unassembled WGS sequence"/>
</dbReference>
<evidence type="ECO:0000313" key="8">
    <source>
        <dbReference type="EMBL" id="KAL1901421.1"/>
    </source>
</evidence>
<feature type="region of interest" description="Disordered" evidence="5">
    <location>
        <begin position="394"/>
        <end position="434"/>
    </location>
</feature>
<evidence type="ECO:0000313" key="9">
    <source>
        <dbReference type="Proteomes" id="UP001583186"/>
    </source>
</evidence>
<evidence type="ECO:0000259" key="6">
    <source>
        <dbReference type="Pfam" id="PF04376"/>
    </source>
</evidence>
<keyword evidence="9" id="KW-1185">Reference proteome</keyword>
<dbReference type="EMBL" id="JAWCUI010000007">
    <property type="protein sequence ID" value="KAL1901421.1"/>
    <property type="molecule type" value="Genomic_DNA"/>
</dbReference>
<keyword evidence="4 8" id="KW-0012">Acyltransferase</keyword>
<dbReference type="SUPFAM" id="SSF55729">
    <property type="entry name" value="Acyl-CoA N-acyltransferases (Nat)"/>
    <property type="match status" value="1"/>
</dbReference>